<evidence type="ECO:0000256" key="11">
    <source>
        <dbReference type="PROSITE-ProRule" id="PRU10055"/>
    </source>
</evidence>
<dbReference type="Proteomes" id="UP000502699">
    <property type="component" value="Chromosome"/>
</dbReference>
<evidence type="ECO:0000256" key="8">
    <source>
        <dbReference type="ARBA" id="ARBA00023326"/>
    </source>
</evidence>
<keyword evidence="7 12" id="KW-0326">Glycosidase</keyword>
<dbReference type="GO" id="GO:0008422">
    <property type="term" value="F:beta-glucosidase activity"/>
    <property type="evidence" value="ECO:0007669"/>
    <property type="project" value="UniProtKB-EC"/>
</dbReference>
<dbReference type="PANTHER" id="PTHR10353:SF36">
    <property type="entry name" value="LP05116P"/>
    <property type="match status" value="1"/>
</dbReference>
<dbReference type="AlphaFoldDB" id="A0A6G7VD21"/>
<evidence type="ECO:0000313" key="13">
    <source>
        <dbReference type="EMBL" id="QIK37687.1"/>
    </source>
</evidence>
<dbReference type="InterPro" id="IPR017853">
    <property type="entry name" value="GH"/>
</dbReference>
<dbReference type="SUPFAM" id="SSF51445">
    <property type="entry name" value="(Trans)glycosidases"/>
    <property type="match status" value="1"/>
</dbReference>
<dbReference type="Gene3D" id="3.20.20.80">
    <property type="entry name" value="Glycosidases"/>
    <property type="match status" value="1"/>
</dbReference>
<evidence type="ECO:0000256" key="2">
    <source>
        <dbReference type="ARBA" id="ARBA00010838"/>
    </source>
</evidence>
<dbReference type="PROSITE" id="PS00572">
    <property type="entry name" value="GLYCOSYL_HYDROL_F1_1"/>
    <property type="match status" value="1"/>
</dbReference>
<keyword evidence="4 12" id="KW-0378">Hydrolase</keyword>
<dbReference type="Pfam" id="PF00232">
    <property type="entry name" value="Glyco_hydro_1"/>
    <property type="match status" value="1"/>
</dbReference>
<keyword evidence="5" id="KW-0136">Cellulose degradation</keyword>
<feature type="binding site" evidence="10">
    <location>
        <begin position="403"/>
        <end position="404"/>
    </location>
    <ligand>
        <name>substrate</name>
    </ligand>
</feature>
<feature type="binding site" evidence="10">
    <location>
        <position position="18"/>
    </location>
    <ligand>
        <name>substrate</name>
    </ligand>
</feature>
<protein>
    <recommendedName>
        <fullName evidence="3 12">Beta-glucosidase</fullName>
        <ecNumber evidence="3 12">3.2.1.21</ecNumber>
    </recommendedName>
</protein>
<evidence type="ECO:0000256" key="7">
    <source>
        <dbReference type="ARBA" id="ARBA00023295"/>
    </source>
</evidence>
<dbReference type="PROSITE" id="PS00653">
    <property type="entry name" value="GLYCOSYL_HYDROL_F1_2"/>
    <property type="match status" value="1"/>
</dbReference>
<gene>
    <name evidence="13" type="ORF">GWK36_06495</name>
</gene>
<dbReference type="NCBIfam" id="TIGR03356">
    <property type="entry name" value="BGL"/>
    <property type="match status" value="1"/>
</dbReference>
<dbReference type="PRINTS" id="PR00131">
    <property type="entry name" value="GLHYDRLASE1"/>
</dbReference>
<keyword evidence="8" id="KW-0624">Polysaccharide degradation</keyword>
<evidence type="ECO:0000256" key="6">
    <source>
        <dbReference type="ARBA" id="ARBA00023277"/>
    </source>
</evidence>
<name>A0A6G7VD21_9GAMM</name>
<keyword evidence="6" id="KW-0119">Carbohydrate metabolism</keyword>
<keyword evidence="14" id="KW-1185">Reference proteome</keyword>
<feature type="binding site" evidence="10">
    <location>
        <position position="119"/>
    </location>
    <ligand>
        <name>substrate</name>
    </ligand>
</feature>
<dbReference type="GO" id="GO:0005829">
    <property type="term" value="C:cytosol"/>
    <property type="evidence" value="ECO:0007669"/>
    <property type="project" value="TreeGrafter"/>
</dbReference>
<dbReference type="InterPro" id="IPR033132">
    <property type="entry name" value="GH_1_N_CS"/>
</dbReference>
<evidence type="ECO:0000256" key="1">
    <source>
        <dbReference type="ARBA" id="ARBA00000448"/>
    </source>
</evidence>
<feature type="binding site" evidence="10">
    <location>
        <position position="163"/>
    </location>
    <ligand>
        <name>substrate</name>
    </ligand>
</feature>
<evidence type="ECO:0000256" key="10">
    <source>
        <dbReference type="PIRSR" id="PIRSR617736-2"/>
    </source>
</evidence>
<evidence type="ECO:0000256" key="9">
    <source>
        <dbReference type="PIRSR" id="PIRSR617736-1"/>
    </source>
</evidence>
<evidence type="ECO:0000256" key="3">
    <source>
        <dbReference type="ARBA" id="ARBA00012744"/>
    </source>
</evidence>
<evidence type="ECO:0000313" key="14">
    <source>
        <dbReference type="Proteomes" id="UP000502699"/>
    </source>
</evidence>
<dbReference type="InterPro" id="IPR018120">
    <property type="entry name" value="Glyco_hydro_1_AS"/>
</dbReference>
<dbReference type="KEGG" id="cjap:GWK36_06495"/>
<accession>A0A6G7VD21</accession>
<dbReference type="RefSeq" id="WP_166270450.1">
    <property type="nucleotide sequence ID" value="NZ_CP048029.1"/>
</dbReference>
<feature type="binding site" evidence="10">
    <location>
        <position position="291"/>
    </location>
    <ligand>
        <name>substrate</name>
    </ligand>
</feature>
<evidence type="ECO:0000256" key="4">
    <source>
        <dbReference type="ARBA" id="ARBA00022801"/>
    </source>
</evidence>
<dbReference type="InterPro" id="IPR017736">
    <property type="entry name" value="Glyco_hydro_1_beta-glucosidase"/>
</dbReference>
<dbReference type="InterPro" id="IPR001360">
    <property type="entry name" value="Glyco_hydro_1"/>
</dbReference>
<comment type="catalytic activity">
    <reaction evidence="1 12">
        <text>Hydrolysis of terminal, non-reducing beta-D-glucosyl residues with release of beta-D-glucose.</text>
        <dbReference type="EC" id="3.2.1.21"/>
    </reaction>
</comment>
<sequence length="446" mass="49359">MSAFPEGFCWGVATSAYQIEGSPLADGAGPSIWHRFAHTPGHIADGETGNIACNHYQRYLEDIGLLHELGVNAYRFSIAWGRVLPEGRGAINRKGLGFYQRLVDALLERGISPVITLYHWDLPMALQDRGGWINPDSPQWFADYAEVLFRTFADRVTSWITINEPWVIAVLGHLEGRHAPGWRDPSAAARVGHHLLLAHAAAVASYRTLGHGQIGIALNLEPQHPAYPKAADLLAAQRRDAFVNRWFLDALFLASYPIELAQIFGPAWPKFGAVALDQIHYPGDFIGVNYYTRARVAAAPEAKPLGAICLPPPREKSTAMGWEIYPEGLGEVLGWFKERYGNPRVLITENGAAFADPAPCAGLVLDPQRIVYLRSHLRAAAQALAAGVDLGGYFVWSLMDNFEWAEGYSKRFGLYWVDRQTLQRYPKSSAHFYRSVIATQGAVLAD</sequence>
<dbReference type="PANTHER" id="PTHR10353">
    <property type="entry name" value="GLYCOSYL HYDROLASE"/>
    <property type="match status" value="1"/>
</dbReference>
<evidence type="ECO:0000256" key="5">
    <source>
        <dbReference type="ARBA" id="ARBA00023001"/>
    </source>
</evidence>
<comment type="similarity">
    <text evidence="2 12">Belongs to the glycosyl hydrolase 1 family.</text>
</comment>
<dbReference type="EMBL" id="CP048029">
    <property type="protein sequence ID" value="QIK37687.1"/>
    <property type="molecule type" value="Genomic_DNA"/>
</dbReference>
<organism evidence="13 14">
    <name type="scientific">Caldichromatium japonicum</name>
    <dbReference type="NCBI Taxonomy" id="2699430"/>
    <lineage>
        <taxon>Bacteria</taxon>
        <taxon>Pseudomonadati</taxon>
        <taxon>Pseudomonadota</taxon>
        <taxon>Gammaproteobacteria</taxon>
        <taxon>Chromatiales</taxon>
        <taxon>Chromatiaceae</taxon>
        <taxon>Caldichromatium</taxon>
    </lineage>
</organism>
<dbReference type="EC" id="3.2.1.21" evidence="3 12"/>
<proteinExistence type="inferred from homology"/>
<feature type="active site" description="Proton donor" evidence="9">
    <location>
        <position position="164"/>
    </location>
</feature>
<feature type="active site" description="Nucleophile" evidence="9 11">
    <location>
        <position position="349"/>
    </location>
</feature>
<reference evidence="14" key="1">
    <citation type="submission" date="2020-01" db="EMBL/GenBank/DDBJ databases">
        <title>Caldichromatium gen. nov., sp. nov., a thermophilic purple sulfur bacterium member of the family Chromatiaceae isolated from Nakabusa hot spring, Japan.</title>
        <authorList>
            <person name="Saini M.K."/>
            <person name="Hanada S."/>
            <person name="Tank M."/>
        </authorList>
    </citation>
    <scope>NUCLEOTIDE SEQUENCE [LARGE SCALE GENOMIC DNA]</scope>
    <source>
        <strain evidence="14">No.7</strain>
    </source>
</reference>
<dbReference type="GO" id="GO:0030245">
    <property type="term" value="P:cellulose catabolic process"/>
    <property type="evidence" value="ECO:0007669"/>
    <property type="project" value="UniProtKB-KW"/>
</dbReference>
<dbReference type="FunFam" id="3.20.20.80:FF:000004">
    <property type="entry name" value="Beta-glucosidase 6-phospho-beta-glucosidase"/>
    <property type="match status" value="1"/>
</dbReference>
<feature type="binding site" evidence="10">
    <location>
        <position position="396"/>
    </location>
    <ligand>
        <name>substrate</name>
    </ligand>
</feature>
<evidence type="ECO:0000256" key="12">
    <source>
        <dbReference type="RuleBase" id="RU361175"/>
    </source>
</evidence>